<comment type="caution">
    <text evidence="2">The sequence shown here is derived from an EMBL/GenBank/DDBJ whole genome shotgun (WGS) entry which is preliminary data.</text>
</comment>
<keyword evidence="3" id="KW-1185">Reference proteome</keyword>
<name>A0A938WSN8_9BACT</name>
<reference evidence="2" key="1">
    <citation type="submission" date="2020-08" db="EMBL/GenBank/DDBJ databases">
        <authorList>
            <person name="Cejkova D."/>
            <person name="Kubasova T."/>
            <person name="Jahodarova E."/>
            <person name="Rychlik I."/>
        </authorList>
    </citation>
    <scope>NUCLEOTIDE SEQUENCE</scope>
    <source>
        <strain evidence="2">An824</strain>
    </source>
</reference>
<dbReference type="AlphaFoldDB" id="A0A938WSN8"/>
<dbReference type="InterPro" id="IPR005642">
    <property type="entry name" value="LysO"/>
</dbReference>
<feature type="transmembrane region" description="Helical" evidence="1">
    <location>
        <begin position="58"/>
        <end position="81"/>
    </location>
</feature>
<accession>A0A938WSN8</accession>
<dbReference type="GO" id="GO:0015661">
    <property type="term" value="F:L-lysine efflux transmembrane transporter activity"/>
    <property type="evidence" value="ECO:0007669"/>
    <property type="project" value="InterPro"/>
</dbReference>
<reference evidence="2" key="2">
    <citation type="journal article" date="2021" name="Sci. Rep.">
        <title>The distribution of antibiotic resistance genes in chicken gut microbiota commensals.</title>
        <authorList>
            <person name="Juricova H."/>
            <person name="Matiasovicova J."/>
            <person name="Kubasova T."/>
            <person name="Cejkova D."/>
            <person name="Rychlik I."/>
        </authorList>
    </citation>
    <scope>NUCLEOTIDE SEQUENCE</scope>
    <source>
        <strain evidence="2">An824</strain>
    </source>
</reference>
<evidence type="ECO:0000313" key="3">
    <source>
        <dbReference type="Proteomes" id="UP000706891"/>
    </source>
</evidence>
<gene>
    <name evidence="2" type="ORF">H6A34_04020</name>
</gene>
<proteinExistence type="predicted"/>
<dbReference type="Proteomes" id="UP000706891">
    <property type="component" value="Unassembled WGS sequence"/>
</dbReference>
<dbReference type="RefSeq" id="WP_205103617.1">
    <property type="nucleotide sequence ID" value="NZ_JACJJG010000011.1"/>
</dbReference>
<evidence type="ECO:0000313" key="2">
    <source>
        <dbReference type="EMBL" id="MBM6673041.1"/>
    </source>
</evidence>
<keyword evidence="1" id="KW-1133">Transmembrane helix</keyword>
<keyword evidence="1" id="KW-0472">Membrane</keyword>
<protein>
    <submittedName>
        <fullName evidence="2">LysO family transporter</fullName>
    </submittedName>
</protein>
<dbReference type="EMBL" id="JACJJG010000011">
    <property type="protein sequence ID" value="MBM6673041.1"/>
    <property type="molecule type" value="Genomic_DNA"/>
</dbReference>
<dbReference type="Pfam" id="PF03956">
    <property type="entry name" value="Lys_export"/>
    <property type="match status" value="1"/>
</dbReference>
<feature type="transmembrane region" description="Helical" evidence="1">
    <location>
        <begin position="29"/>
        <end position="46"/>
    </location>
</feature>
<sequence length="98" mass="10286">MFTVIIIMLAGMGLGYVLRAGRFAFVRRAVTVLVWLLLFLLGVEVGTNPRVVGGIGRLGAEAAVLAVAGVLGSAVMAWVLYRVVRGARDDDGDGGQRA</sequence>
<keyword evidence="1" id="KW-0812">Transmembrane</keyword>
<evidence type="ECO:0000256" key="1">
    <source>
        <dbReference type="SAM" id="Phobius"/>
    </source>
</evidence>
<organism evidence="2 3">
    <name type="scientific">Marseilla massiliensis</name>
    <dbReference type="NCBI Taxonomy" id="1841864"/>
    <lineage>
        <taxon>Bacteria</taxon>
        <taxon>Pseudomonadati</taxon>
        <taxon>Bacteroidota</taxon>
        <taxon>Bacteroidia</taxon>
        <taxon>Bacteroidales</taxon>
        <taxon>Prevotellaceae</taxon>
        <taxon>Marseilla</taxon>
    </lineage>
</organism>